<evidence type="ECO:0000256" key="2">
    <source>
        <dbReference type="SAM" id="Phobius"/>
    </source>
</evidence>
<keyword evidence="2" id="KW-1133">Transmembrane helix</keyword>
<feature type="transmembrane region" description="Helical" evidence="2">
    <location>
        <begin position="125"/>
        <end position="145"/>
    </location>
</feature>
<keyword evidence="2" id="KW-0812">Transmembrane</keyword>
<dbReference type="Proteomes" id="UP001601303">
    <property type="component" value="Unassembled WGS sequence"/>
</dbReference>
<feature type="compositionally biased region" description="Basic and acidic residues" evidence="1">
    <location>
        <begin position="335"/>
        <end position="347"/>
    </location>
</feature>
<evidence type="ECO:0000313" key="4">
    <source>
        <dbReference type="Proteomes" id="UP001601303"/>
    </source>
</evidence>
<feature type="transmembrane region" description="Helical" evidence="2">
    <location>
        <begin position="33"/>
        <end position="57"/>
    </location>
</feature>
<feature type="transmembrane region" description="Helical" evidence="2">
    <location>
        <begin position="185"/>
        <end position="203"/>
    </location>
</feature>
<feature type="transmembrane region" description="Helical" evidence="2">
    <location>
        <begin position="151"/>
        <end position="173"/>
    </location>
</feature>
<comment type="caution">
    <text evidence="3">The sequence shown here is derived from an EMBL/GenBank/DDBJ whole genome shotgun (WGS) entry which is preliminary data.</text>
</comment>
<name>A0ABW6MIW4_9ACTN</name>
<evidence type="ECO:0008006" key="5">
    <source>
        <dbReference type="Google" id="ProtNLM"/>
    </source>
</evidence>
<dbReference type="EMBL" id="JBIAHM010000019">
    <property type="protein sequence ID" value="MFE9605303.1"/>
    <property type="molecule type" value="Genomic_DNA"/>
</dbReference>
<feature type="region of interest" description="Disordered" evidence="1">
    <location>
        <begin position="328"/>
        <end position="358"/>
    </location>
</feature>
<keyword evidence="2" id="KW-0472">Membrane</keyword>
<evidence type="ECO:0000256" key="1">
    <source>
        <dbReference type="SAM" id="MobiDB-lite"/>
    </source>
</evidence>
<keyword evidence="4" id="KW-1185">Reference proteome</keyword>
<organism evidence="3 4">
    <name type="scientific">Streptomyces hokutonensis</name>
    <dbReference type="NCBI Taxonomy" id="1306990"/>
    <lineage>
        <taxon>Bacteria</taxon>
        <taxon>Bacillati</taxon>
        <taxon>Actinomycetota</taxon>
        <taxon>Actinomycetes</taxon>
        <taxon>Kitasatosporales</taxon>
        <taxon>Streptomycetaceae</taxon>
        <taxon>Streptomyces</taxon>
    </lineage>
</organism>
<reference evidence="3 4" key="1">
    <citation type="submission" date="2024-10" db="EMBL/GenBank/DDBJ databases">
        <title>The Natural Products Discovery Center: Release of the First 8490 Sequenced Strains for Exploring Actinobacteria Biosynthetic Diversity.</title>
        <authorList>
            <person name="Kalkreuter E."/>
            <person name="Kautsar S.A."/>
            <person name="Yang D."/>
            <person name="Bader C.D."/>
            <person name="Teijaro C.N."/>
            <person name="Fluegel L."/>
            <person name="Davis C.M."/>
            <person name="Simpson J.R."/>
            <person name="Lauterbach L."/>
            <person name="Steele A.D."/>
            <person name="Gui C."/>
            <person name="Meng S."/>
            <person name="Li G."/>
            <person name="Viehrig K."/>
            <person name="Ye F."/>
            <person name="Su P."/>
            <person name="Kiefer A.F."/>
            <person name="Nichols A."/>
            <person name="Cepeda A.J."/>
            <person name="Yan W."/>
            <person name="Fan B."/>
            <person name="Jiang Y."/>
            <person name="Adhikari A."/>
            <person name="Zheng C.-J."/>
            <person name="Schuster L."/>
            <person name="Cowan T.M."/>
            <person name="Smanski M.J."/>
            <person name="Chevrette M.G."/>
            <person name="De Carvalho L.P.S."/>
            <person name="Shen B."/>
        </authorList>
    </citation>
    <scope>NUCLEOTIDE SEQUENCE [LARGE SCALE GENOMIC DNA]</scope>
    <source>
        <strain evidence="3 4">NPDC006488</strain>
    </source>
</reference>
<feature type="compositionally biased region" description="Polar residues" evidence="1">
    <location>
        <begin position="348"/>
        <end position="358"/>
    </location>
</feature>
<protein>
    <recommendedName>
        <fullName evidence="5">Integral membrane protein</fullName>
    </recommendedName>
</protein>
<feature type="transmembrane region" description="Helical" evidence="2">
    <location>
        <begin position="87"/>
        <end position="104"/>
    </location>
</feature>
<dbReference type="RefSeq" id="WP_388114094.1">
    <property type="nucleotide sequence ID" value="NZ_JBIAHM010000019.1"/>
</dbReference>
<sequence>MDAPVKFEKTSAQPAPQSPEGCLVVAIRVPVRIVVLVLVVPVRVVWDALVAGGRFLWRTVLRPLGRALFVWPLVALWRYVVVPGAKAVGWLAKVLVLVPLGWLYRYVLTPVGHALARTARGIANGLAWVYARVLTPVGHACVWVVDGVTAAVAWLGRYLLVVPAGWLYAWVLAPVGRAIAWCGRGLLWLAKAVGTGVGVVLYWTARILLVLPAIALWRWVLTPVGRVLAVVGREVWDALGHAWRIAGHISRAVGRVLGTLFRWIFVAPVSWVYRTVLTPVGHVVRDLVLRPAAEAARAVGRVTRQALTAARESARQARADFRRMVFGEPRQPQPVERREPMGDDTRTLGRSTTVLTKD</sequence>
<accession>A0ABW6MIW4</accession>
<gene>
    <name evidence="3" type="ORF">ACFYNQ_43000</name>
</gene>
<evidence type="ECO:0000313" key="3">
    <source>
        <dbReference type="EMBL" id="MFE9605303.1"/>
    </source>
</evidence>
<feature type="transmembrane region" description="Helical" evidence="2">
    <location>
        <begin position="64"/>
        <end position="81"/>
    </location>
</feature>
<proteinExistence type="predicted"/>